<dbReference type="EMBL" id="CM042017">
    <property type="protein sequence ID" value="KAI3691159.1"/>
    <property type="molecule type" value="Genomic_DNA"/>
</dbReference>
<dbReference type="Proteomes" id="UP001055811">
    <property type="component" value="Linkage Group LG09"/>
</dbReference>
<evidence type="ECO:0000313" key="1">
    <source>
        <dbReference type="EMBL" id="KAI3691159.1"/>
    </source>
</evidence>
<comment type="caution">
    <text evidence="1">The sequence shown here is derived from an EMBL/GenBank/DDBJ whole genome shotgun (WGS) entry which is preliminary data.</text>
</comment>
<reference evidence="2" key="1">
    <citation type="journal article" date="2022" name="Mol. Ecol. Resour.">
        <title>The genomes of chicory, endive, great burdock and yacon provide insights into Asteraceae palaeo-polyploidization history and plant inulin production.</title>
        <authorList>
            <person name="Fan W."/>
            <person name="Wang S."/>
            <person name="Wang H."/>
            <person name="Wang A."/>
            <person name="Jiang F."/>
            <person name="Liu H."/>
            <person name="Zhao H."/>
            <person name="Xu D."/>
            <person name="Zhang Y."/>
        </authorList>
    </citation>
    <scope>NUCLEOTIDE SEQUENCE [LARGE SCALE GENOMIC DNA]</scope>
    <source>
        <strain evidence="2">cv. Punajuju</strain>
    </source>
</reference>
<sequence>MLIGPDWSMNTEICDICNHDPAQAKDVVKGIKKRLGNKNPKVQLLVLTLLETIMKNCGDFVHMHVAERDLLHEMVKIVKKKPDFHVKEKILILIDTWQEGFGGSRARYPQYYAAYHELLRLGAVFPQRTDRPAPVVTNPQTQSRLSYTNNPENGNEAGESSVEAEFPTLSLTELQNARGIMDVLAEMLTAIDPEKKDGLRQEVIVDLVEQCRTYKRRVVHLVNSTSDESLLCQGLALNDDLQRVLAKHEVLVSGTPVTSEKSKSETSQALVPVDDLLIDTGDNKQSGSTSGTGVGGIAEADLLAITPVTTTAPPATPAKVNPKFDLLSGDDFGSPTPENSLAIVPTESTTTPPPQHNNALALVDMLSQNNTPNMPPGQTYASPQLQQQSQNYPSHQSLLYPDTNTPNTATPPQTTYNQGATSSWNGHMPQQQPLQDPPLPAYGEKGAATNDGLPPPPWEAQSTDDNQSVIPQYSQPQGIQTNDQGMNVYMQQQQPITGNQTPPQPIIYPQQQFQMGMQQQFQQPMYPQQMYSNQMQQPYGYNTNYGYNYGYPQQNTQFLDQRMSGLSVSNDGYMNGNSSTVYTGPSMANASYVHVPSGKATKTEDKLFGDLVDFGKGKVNKTTTPGMR</sequence>
<organism evidence="1 2">
    <name type="scientific">Cichorium intybus</name>
    <name type="common">Chicory</name>
    <dbReference type="NCBI Taxonomy" id="13427"/>
    <lineage>
        <taxon>Eukaryota</taxon>
        <taxon>Viridiplantae</taxon>
        <taxon>Streptophyta</taxon>
        <taxon>Embryophyta</taxon>
        <taxon>Tracheophyta</taxon>
        <taxon>Spermatophyta</taxon>
        <taxon>Magnoliopsida</taxon>
        <taxon>eudicotyledons</taxon>
        <taxon>Gunneridae</taxon>
        <taxon>Pentapetalae</taxon>
        <taxon>asterids</taxon>
        <taxon>campanulids</taxon>
        <taxon>Asterales</taxon>
        <taxon>Asteraceae</taxon>
        <taxon>Cichorioideae</taxon>
        <taxon>Cichorieae</taxon>
        <taxon>Cichoriinae</taxon>
        <taxon>Cichorium</taxon>
    </lineage>
</organism>
<protein>
    <submittedName>
        <fullName evidence="1">Uncharacterized protein</fullName>
    </submittedName>
</protein>
<name>A0ACB8Z0I1_CICIN</name>
<proteinExistence type="predicted"/>
<keyword evidence="2" id="KW-1185">Reference proteome</keyword>
<accession>A0ACB8Z0I1</accession>
<evidence type="ECO:0000313" key="2">
    <source>
        <dbReference type="Proteomes" id="UP001055811"/>
    </source>
</evidence>
<reference evidence="1 2" key="2">
    <citation type="journal article" date="2022" name="Mol. Ecol. Resour.">
        <title>The genomes of chicory, endive, great burdock and yacon provide insights into Asteraceae paleo-polyploidization history and plant inulin production.</title>
        <authorList>
            <person name="Fan W."/>
            <person name="Wang S."/>
            <person name="Wang H."/>
            <person name="Wang A."/>
            <person name="Jiang F."/>
            <person name="Liu H."/>
            <person name="Zhao H."/>
            <person name="Xu D."/>
            <person name="Zhang Y."/>
        </authorList>
    </citation>
    <scope>NUCLEOTIDE SEQUENCE [LARGE SCALE GENOMIC DNA]</scope>
    <source>
        <strain evidence="2">cv. Punajuju</strain>
        <tissue evidence="1">Leaves</tissue>
    </source>
</reference>
<gene>
    <name evidence="1" type="ORF">L2E82_49378</name>
</gene>